<accession>A0AAV9H2T1</accession>
<dbReference type="AlphaFoldDB" id="A0AAV9H2T1"/>
<sequence length="150" mass="17167">MTTFAFGRLRMFKGEFHGAKIMFGKARKLWTDGSKSENSYFVGACVYRLGCCYLDQPVPNAETAAKHLREALDITSLHRKHMPAEHARCLCRLAEALGFPGSETGNPLWQEGKDKADEARKIYSEQLCGWLPHNYPAASYYDRWVCIDWR</sequence>
<evidence type="ECO:0000313" key="1">
    <source>
        <dbReference type="EMBL" id="KAK4454284.1"/>
    </source>
</evidence>
<dbReference type="SUPFAM" id="SSF48452">
    <property type="entry name" value="TPR-like"/>
    <property type="match status" value="1"/>
</dbReference>
<dbReference type="EMBL" id="MU865917">
    <property type="protein sequence ID" value="KAK4454284.1"/>
    <property type="molecule type" value="Genomic_DNA"/>
</dbReference>
<reference evidence="1" key="2">
    <citation type="submission" date="2023-05" db="EMBL/GenBank/DDBJ databases">
        <authorList>
            <consortium name="Lawrence Berkeley National Laboratory"/>
            <person name="Steindorff A."/>
            <person name="Hensen N."/>
            <person name="Bonometti L."/>
            <person name="Westerberg I."/>
            <person name="Brannstrom I.O."/>
            <person name="Guillou S."/>
            <person name="Cros-Aarteil S."/>
            <person name="Calhoun S."/>
            <person name="Haridas S."/>
            <person name="Kuo A."/>
            <person name="Mondo S."/>
            <person name="Pangilinan J."/>
            <person name="Riley R."/>
            <person name="Labutti K."/>
            <person name="Andreopoulos B."/>
            <person name="Lipzen A."/>
            <person name="Chen C."/>
            <person name="Yanf M."/>
            <person name="Daum C."/>
            <person name="Ng V."/>
            <person name="Clum A."/>
            <person name="Ohm R."/>
            <person name="Martin F."/>
            <person name="Silar P."/>
            <person name="Natvig D."/>
            <person name="Lalanne C."/>
            <person name="Gautier V."/>
            <person name="Ament-Velasquez S.L."/>
            <person name="Kruys A."/>
            <person name="Hutchinson M.I."/>
            <person name="Powell A.J."/>
            <person name="Barry K."/>
            <person name="Miller A.N."/>
            <person name="Grigoriev I.V."/>
            <person name="Debuchy R."/>
            <person name="Gladieux P."/>
            <person name="Thoren M.H."/>
            <person name="Johannesson H."/>
        </authorList>
    </citation>
    <scope>NUCLEOTIDE SEQUENCE</scope>
    <source>
        <strain evidence="1">PSN243</strain>
    </source>
</reference>
<evidence type="ECO:0000313" key="2">
    <source>
        <dbReference type="Proteomes" id="UP001321760"/>
    </source>
</evidence>
<proteinExistence type="predicted"/>
<gene>
    <name evidence="1" type="ORF">QBC34DRAFT_392986</name>
</gene>
<dbReference type="Proteomes" id="UP001321760">
    <property type="component" value="Unassembled WGS sequence"/>
</dbReference>
<comment type="caution">
    <text evidence="1">The sequence shown here is derived from an EMBL/GenBank/DDBJ whole genome shotgun (WGS) entry which is preliminary data.</text>
</comment>
<keyword evidence="2" id="KW-1185">Reference proteome</keyword>
<organism evidence="1 2">
    <name type="scientific">Podospora aff. communis PSN243</name>
    <dbReference type="NCBI Taxonomy" id="3040156"/>
    <lineage>
        <taxon>Eukaryota</taxon>
        <taxon>Fungi</taxon>
        <taxon>Dikarya</taxon>
        <taxon>Ascomycota</taxon>
        <taxon>Pezizomycotina</taxon>
        <taxon>Sordariomycetes</taxon>
        <taxon>Sordariomycetidae</taxon>
        <taxon>Sordariales</taxon>
        <taxon>Podosporaceae</taxon>
        <taxon>Podospora</taxon>
    </lineage>
</organism>
<protein>
    <submittedName>
        <fullName evidence="1">Uncharacterized protein</fullName>
    </submittedName>
</protein>
<reference evidence="1" key="1">
    <citation type="journal article" date="2023" name="Mol. Phylogenet. Evol.">
        <title>Genome-scale phylogeny and comparative genomics of the fungal order Sordariales.</title>
        <authorList>
            <person name="Hensen N."/>
            <person name="Bonometti L."/>
            <person name="Westerberg I."/>
            <person name="Brannstrom I.O."/>
            <person name="Guillou S."/>
            <person name="Cros-Aarteil S."/>
            <person name="Calhoun S."/>
            <person name="Haridas S."/>
            <person name="Kuo A."/>
            <person name="Mondo S."/>
            <person name="Pangilinan J."/>
            <person name="Riley R."/>
            <person name="LaButti K."/>
            <person name="Andreopoulos B."/>
            <person name="Lipzen A."/>
            <person name="Chen C."/>
            <person name="Yan M."/>
            <person name="Daum C."/>
            <person name="Ng V."/>
            <person name="Clum A."/>
            <person name="Steindorff A."/>
            <person name="Ohm R.A."/>
            <person name="Martin F."/>
            <person name="Silar P."/>
            <person name="Natvig D.O."/>
            <person name="Lalanne C."/>
            <person name="Gautier V."/>
            <person name="Ament-Velasquez S.L."/>
            <person name="Kruys A."/>
            <person name="Hutchinson M.I."/>
            <person name="Powell A.J."/>
            <person name="Barry K."/>
            <person name="Miller A.N."/>
            <person name="Grigoriev I.V."/>
            <person name="Debuchy R."/>
            <person name="Gladieux P."/>
            <person name="Hiltunen Thoren M."/>
            <person name="Johannesson H."/>
        </authorList>
    </citation>
    <scope>NUCLEOTIDE SEQUENCE</scope>
    <source>
        <strain evidence="1">PSN243</strain>
    </source>
</reference>
<dbReference type="InterPro" id="IPR011990">
    <property type="entry name" value="TPR-like_helical_dom_sf"/>
</dbReference>
<name>A0AAV9H2T1_9PEZI</name>